<dbReference type="AlphaFoldDB" id="A0A7X1ZDE2"/>
<dbReference type="EMBL" id="WIVE01000016">
    <property type="protein sequence ID" value="MQX36282.1"/>
    <property type="molecule type" value="Genomic_DNA"/>
</dbReference>
<gene>
    <name evidence="1" type="ORF">GHC57_07095</name>
</gene>
<comment type="caution">
    <text evidence="1">The sequence shown here is derived from an EMBL/GenBank/DDBJ whole genome shotgun (WGS) entry which is preliminary data.</text>
</comment>
<evidence type="ECO:0000313" key="1">
    <source>
        <dbReference type="EMBL" id="MQX36282.1"/>
    </source>
</evidence>
<dbReference type="OrthoDB" id="9809748at2"/>
<dbReference type="Proteomes" id="UP000434582">
    <property type="component" value="Unassembled WGS sequence"/>
</dbReference>
<evidence type="ECO:0000313" key="2">
    <source>
        <dbReference type="Proteomes" id="UP000434582"/>
    </source>
</evidence>
<accession>A0A7X1ZDE2</accession>
<dbReference type="PANTHER" id="PTHR36699:SF1">
    <property type="entry name" value="L,D-TRANSPEPTIDASE YAFK-RELATED"/>
    <property type="match status" value="1"/>
</dbReference>
<dbReference type="InterPro" id="IPR038063">
    <property type="entry name" value="Transpep_catalytic_dom"/>
</dbReference>
<keyword evidence="2" id="KW-1185">Reference proteome</keyword>
<organism evidence="1 2">
    <name type="scientific">Roseospira navarrensis</name>
    <dbReference type="NCBI Taxonomy" id="140058"/>
    <lineage>
        <taxon>Bacteria</taxon>
        <taxon>Pseudomonadati</taxon>
        <taxon>Pseudomonadota</taxon>
        <taxon>Alphaproteobacteria</taxon>
        <taxon>Rhodospirillales</taxon>
        <taxon>Rhodospirillaceae</taxon>
        <taxon>Roseospira</taxon>
    </lineage>
</organism>
<proteinExistence type="predicted"/>
<reference evidence="1 2" key="1">
    <citation type="submission" date="2019-10" db="EMBL/GenBank/DDBJ databases">
        <title>Draft whole-genome sequence of the purple nonsulfur photosynthetic bacterium Roseospira navarrensis DSM 15114.</title>
        <authorList>
            <person name="Kyndt J.A."/>
            <person name="Meyer T.E."/>
        </authorList>
    </citation>
    <scope>NUCLEOTIDE SEQUENCE [LARGE SCALE GENOMIC DNA]</scope>
    <source>
        <strain evidence="1 2">DSM 15114</strain>
    </source>
</reference>
<dbReference type="PANTHER" id="PTHR36699">
    <property type="entry name" value="LD-TRANSPEPTIDASE"/>
    <property type="match status" value="1"/>
</dbReference>
<dbReference type="SUPFAM" id="SSF141523">
    <property type="entry name" value="L,D-transpeptidase catalytic domain-like"/>
    <property type="match status" value="1"/>
</dbReference>
<name>A0A7X1ZDE2_9PROT</name>
<sequence>MSLGAMDGDSTANAQVPTSARAAQAMARVTPDLKADVAAADLPWGAPVFLRVFKHERVLEAWLETAPGGPFTLFRTWPVCAVSGDLGPKTAEGDGQAPEGFYFVPPGRMNPHSRFHLSFNLGYPNAFEQARGWTGSALMVHGDCVSIGCFAMGKRLLPIGADRNDPINEIWTLMTAAFEHGQPFVRVHALPFRLTPEALAARADHPWAGFWANLAEGSRWFEDTGRPPDVTVRDGRYVFGAD</sequence>
<protein>
    <submittedName>
        <fullName evidence="1">2-dehydro-3-deoxyphosphooctonate aldolase</fullName>
    </submittedName>
</protein>